<organism evidence="1 2">
    <name type="scientific">Sediminibacterium roseum</name>
    <dbReference type="NCBI Taxonomy" id="1978412"/>
    <lineage>
        <taxon>Bacteria</taxon>
        <taxon>Pseudomonadati</taxon>
        <taxon>Bacteroidota</taxon>
        <taxon>Chitinophagia</taxon>
        <taxon>Chitinophagales</taxon>
        <taxon>Chitinophagaceae</taxon>
        <taxon>Sediminibacterium</taxon>
    </lineage>
</organism>
<dbReference type="EMBL" id="JAACJS010000002">
    <property type="protein sequence ID" value="NCI48796.1"/>
    <property type="molecule type" value="Genomic_DNA"/>
</dbReference>
<protein>
    <submittedName>
        <fullName evidence="1">DUF2752 domain-containing protein</fullName>
    </submittedName>
</protein>
<dbReference type="InterPro" id="IPR021215">
    <property type="entry name" value="DUF2752"/>
</dbReference>
<dbReference type="Pfam" id="PF10825">
    <property type="entry name" value="DUF2752"/>
    <property type="match status" value="1"/>
</dbReference>
<sequence>MSTRNTYHFIRKHAELACWLSALTALFFLPSGTPGTSLCVFSLLGFGHCPGCGIGHSIHYALHLKFAVSFQHHPLGIFAVMVIFNRIKQLIYPVKTPYETKPNQHGSRH</sequence>
<reference evidence="1 2" key="1">
    <citation type="submission" date="2020-01" db="EMBL/GenBank/DDBJ databases">
        <title>Genome analysis.</title>
        <authorList>
            <person name="Wu S."/>
            <person name="Wang G."/>
        </authorList>
    </citation>
    <scope>NUCLEOTIDE SEQUENCE [LARGE SCALE GENOMIC DNA]</scope>
    <source>
        <strain evidence="1 2">SYL130</strain>
    </source>
</reference>
<gene>
    <name evidence="1" type="ORF">GWC95_02610</name>
</gene>
<dbReference type="Proteomes" id="UP000753802">
    <property type="component" value="Unassembled WGS sequence"/>
</dbReference>
<evidence type="ECO:0000313" key="2">
    <source>
        <dbReference type="Proteomes" id="UP000753802"/>
    </source>
</evidence>
<accession>A0ABW9ZNY1</accession>
<comment type="caution">
    <text evidence="1">The sequence shown here is derived from an EMBL/GenBank/DDBJ whole genome shotgun (WGS) entry which is preliminary data.</text>
</comment>
<evidence type="ECO:0000313" key="1">
    <source>
        <dbReference type="EMBL" id="NCI48796.1"/>
    </source>
</evidence>
<proteinExistence type="predicted"/>
<name>A0ABW9ZNY1_9BACT</name>
<dbReference type="RefSeq" id="WP_161817106.1">
    <property type="nucleotide sequence ID" value="NZ_JAACJS010000002.1"/>
</dbReference>
<keyword evidence="2" id="KW-1185">Reference proteome</keyword>